<dbReference type="Proteomes" id="UP000480178">
    <property type="component" value="Chromosome"/>
</dbReference>
<dbReference type="Gene3D" id="3.40.50.1820">
    <property type="entry name" value="alpha/beta hydrolase"/>
    <property type="match status" value="1"/>
</dbReference>
<dbReference type="EMBL" id="CP048222">
    <property type="protein sequence ID" value="QHT69937.1"/>
    <property type="molecule type" value="Genomic_DNA"/>
</dbReference>
<protein>
    <recommendedName>
        <fullName evidence="1">Peptidase S33 tripeptidyl aminopeptidase-like C-terminal domain-containing protein</fullName>
    </recommendedName>
</protein>
<evidence type="ECO:0000313" key="3">
    <source>
        <dbReference type="Proteomes" id="UP000480178"/>
    </source>
</evidence>
<dbReference type="AlphaFoldDB" id="A0A6C0GPU5"/>
<sequence>MPDKLIATACPGEAQEFFNFYQKQLGLNARTMNLTVKQFEKEVQHLPAYFSAPTFTKNLTIPGLLIHDEEDQETLVENAISIHQSWKNSKLILTKGKGHNLKSDEVVNHVIDFIAQEHVLEVTRQKTL</sequence>
<accession>A0A6C0GPU5</accession>
<evidence type="ECO:0000259" key="1">
    <source>
        <dbReference type="Pfam" id="PF08386"/>
    </source>
</evidence>
<organism evidence="2 3">
    <name type="scientific">Rhodocytophaga rosea</name>
    <dbReference type="NCBI Taxonomy" id="2704465"/>
    <lineage>
        <taxon>Bacteria</taxon>
        <taxon>Pseudomonadati</taxon>
        <taxon>Bacteroidota</taxon>
        <taxon>Cytophagia</taxon>
        <taxon>Cytophagales</taxon>
        <taxon>Rhodocytophagaceae</taxon>
        <taxon>Rhodocytophaga</taxon>
    </lineage>
</organism>
<dbReference type="InterPro" id="IPR013595">
    <property type="entry name" value="Pept_S33_TAP-like_C"/>
</dbReference>
<dbReference type="InterPro" id="IPR029058">
    <property type="entry name" value="AB_hydrolase_fold"/>
</dbReference>
<keyword evidence="3" id="KW-1185">Reference proteome</keyword>
<dbReference type="RefSeq" id="WP_162445920.1">
    <property type="nucleotide sequence ID" value="NZ_CP048222.1"/>
</dbReference>
<name>A0A6C0GPU5_9BACT</name>
<evidence type="ECO:0000313" key="2">
    <source>
        <dbReference type="EMBL" id="QHT69937.1"/>
    </source>
</evidence>
<proteinExistence type="predicted"/>
<reference evidence="2 3" key="1">
    <citation type="submission" date="2020-01" db="EMBL/GenBank/DDBJ databases">
        <authorList>
            <person name="Kim M.K."/>
        </authorList>
    </citation>
    <scope>NUCLEOTIDE SEQUENCE [LARGE SCALE GENOMIC DNA]</scope>
    <source>
        <strain evidence="2 3">172606-1</strain>
    </source>
</reference>
<dbReference type="Pfam" id="PF08386">
    <property type="entry name" value="Abhydrolase_4"/>
    <property type="match status" value="1"/>
</dbReference>
<gene>
    <name evidence="2" type="ORF">GXP67_26470</name>
</gene>
<dbReference type="SUPFAM" id="SSF53474">
    <property type="entry name" value="alpha/beta-Hydrolases"/>
    <property type="match status" value="1"/>
</dbReference>
<feature type="domain" description="Peptidase S33 tripeptidyl aminopeptidase-like C-terminal" evidence="1">
    <location>
        <begin position="57"/>
        <end position="115"/>
    </location>
</feature>
<dbReference type="KEGG" id="rhoz:GXP67_26470"/>